<evidence type="ECO:0000256" key="1">
    <source>
        <dbReference type="ARBA" id="ARBA00009500"/>
    </source>
</evidence>
<dbReference type="GO" id="GO:0004867">
    <property type="term" value="F:serine-type endopeptidase inhibitor activity"/>
    <property type="evidence" value="ECO:0007669"/>
    <property type="project" value="InterPro"/>
</dbReference>
<dbReference type="Pfam" id="PF00079">
    <property type="entry name" value="Serpin"/>
    <property type="match status" value="2"/>
</dbReference>
<comment type="similarity">
    <text evidence="1 2">Belongs to the serpin family.</text>
</comment>
<accession>L8GV22</accession>
<dbReference type="EMBL" id="KB007982">
    <property type="protein sequence ID" value="ELR16782.1"/>
    <property type="molecule type" value="Genomic_DNA"/>
</dbReference>
<dbReference type="VEuPathDB" id="AmoebaDB:ACA1_382620"/>
<evidence type="ECO:0000256" key="2">
    <source>
        <dbReference type="RuleBase" id="RU000411"/>
    </source>
</evidence>
<dbReference type="KEGG" id="acan:ACA1_382620"/>
<dbReference type="PANTHER" id="PTHR11461">
    <property type="entry name" value="SERINE PROTEASE INHIBITOR, SERPIN"/>
    <property type="match status" value="1"/>
</dbReference>
<dbReference type="InterPro" id="IPR036186">
    <property type="entry name" value="Serpin_sf"/>
</dbReference>
<dbReference type="InterPro" id="IPR023796">
    <property type="entry name" value="Serpin_dom"/>
</dbReference>
<dbReference type="InterPro" id="IPR042178">
    <property type="entry name" value="Serpin_sf_1"/>
</dbReference>
<dbReference type="Gene3D" id="3.30.497.10">
    <property type="entry name" value="Antithrombin, subunit I, domain 2"/>
    <property type="match status" value="1"/>
</dbReference>
<keyword evidence="5" id="KW-1185">Reference proteome</keyword>
<dbReference type="Gene3D" id="2.10.310.10">
    <property type="entry name" value="Serpins superfamily"/>
    <property type="match status" value="1"/>
</dbReference>
<dbReference type="InterPro" id="IPR042185">
    <property type="entry name" value="Serpin_sf_2"/>
</dbReference>
<dbReference type="Gene3D" id="2.30.39.10">
    <property type="entry name" value="Alpha-1-antitrypsin, domain 1"/>
    <property type="match status" value="1"/>
</dbReference>
<dbReference type="OMA" id="MEIMPMS"/>
<gene>
    <name evidence="4" type="ORF">ACA1_382620</name>
</gene>
<dbReference type="SUPFAM" id="SSF56574">
    <property type="entry name" value="Serpins"/>
    <property type="match status" value="1"/>
</dbReference>
<name>L8GV22_ACACF</name>
<dbReference type="GO" id="GO:0005615">
    <property type="term" value="C:extracellular space"/>
    <property type="evidence" value="ECO:0007669"/>
    <property type="project" value="InterPro"/>
</dbReference>
<reference evidence="4 5" key="1">
    <citation type="journal article" date="2013" name="Genome Biol.">
        <title>Genome of Acanthamoeba castellanii highlights extensive lateral gene transfer and early evolution of tyrosine kinase signaling.</title>
        <authorList>
            <person name="Clarke M."/>
            <person name="Lohan A.J."/>
            <person name="Liu B."/>
            <person name="Lagkouvardos I."/>
            <person name="Roy S."/>
            <person name="Zafar N."/>
            <person name="Bertelli C."/>
            <person name="Schilde C."/>
            <person name="Kianianmomeni A."/>
            <person name="Burglin T.R."/>
            <person name="Frech C."/>
            <person name="Turcotte B."/>
            <person name="Kopec K.O."/>
            <person name="Synnott J.M."/>
            <person name="Choo C."/>
            <person name="Paponov I."/>
            <person name="Finkler A."/>
            <person name="Soon Heng Tan C."/>
            <person name="Hutchins A.P."/>
            <person name="Weinmeier T."/>
            <person name="Rattei T."/>
            <person name="Chu J.S."/>
            <person name="Gimenez G."/>
            <person name="Irimia M."/>
            <person name="Rigden D.J."/>
            <person name="Fitzpatrick D.A."/>
            <person name="Lorenzo-Morales J."/>
            <person name="Bateman A."/>
            <person name="Chiu C.H."/>
            <person name="Tang P."/>
            <person name="Hegemann P."/>
            <person name="Fromm H."/>
            <person name="Raoult D."/>
            <person name="Greub G."/>
            <person name="Miranda-Saavedra D."/>
            <person name="Chen N."/>
            <person name="Nash P."/>
            <person name="Ginger M.L."/>
            <person name="Horn M."/>
            <person name="Schaap P."/>
            <person name="Caler L."/>
            <person name="Loftus B."/>
        </authorList>
    </citation>
    <scope>NUCLEOTIDE SEQUENCE [LARGE SCALE GENOMIC DNA]</scope>
    <source>
        <strain evidence="4 5">Neff</strain>
    </source>
</reference>
<dbReference type="STRING" id="1257118.L8GV22"/>
<evidence type="ECO:0000313" key="4">
    <source>
        <dbReference type="EMBL" id="ELR16782.1"/>
    </source>
</evidence>
<dbReference type="CDD" id="cd19590">
    <property type="entry name" value="serpin_thermopin-like"/>
    <property type="match status" value="1"/>
</dbReference>
<dbReference type="SMART" id="SM00093">
    <property type="entry name" value="SERPIN"/>
    <property type="match status" value="1"/>
</dbReference>
<dbReference type="GeneID" id="14917488"/>
<dbReference type="InterPro" id="IPR000215">
    <property type="entry name" value="Serpin_fam"/>
</dbReference>
<protein>
    <submittedName>
        <fullName evidence="4">Serpin (Serine proteinase inhibitor) superfamily protein</fullName>
    </submittedName>
</protein>
<dbReference type="Proteomes" id="UP000011083">
    <property type="component" value="Unassembled WGS sequence"/>
</dbReference>
<feature type="domain" description="Serpin" evidence="3">
    <location>
        <begin position="22"/>
        <end position="360"/>
    </location>
</feature>
<dbReference type="RefSeq" id="XP_004338795.1">
    <property type="nucleotide sequence ID" value="XM_004338747.1"/>
</dbReference>
<proteinExistence type="inferred from homology"/>
<dbReference type="AlphaFoldDB" id="L8GV22"/>
<dbReference type="PANTHER" id="PTHR11461:SF211">
    <property type="entry name" value="GH10112P-RELATED"/>
    <property type="match status" value="1"/>
</dbReference>
<sequence>MNQQVDYVAAQRAGEVSIPFAAELFGRVASAAKADANVFVSPYSVGTALALTLEGAKGDTAGQLKKAIGYGPDHDPQKLHHDIVSLIYSLNKVEGVELSVANALWVSNDFQIHQDYVKRSQELLSEARNLDFNTQPEKSRQIINSWVEEKTKDKIKDLLPSGSIQPGVPLVITNAIYFKGAWAHAFKKSSTQDQDFHLLGNAGTKTVKMMEQNKLKTRHGSFADHAMVQLPYKGQDIVMLIMLPHENSPSALQSVVSEENLRKINHNQRSMQQSEVNIKLPRFKFEYEVELADLLQEMGISLPFTDNADFSAMVAPDSPAECMAMAPSSVIDFVVDRPFAFVIYNARLQCPLFVGKVVDPTTA</sequence>
<evidence type="ECO:0000313" key="5">
    <source>
        <dbReference type="Proteomes" id="UP000011083"/>
    </source>
</evidence>
<dbReference type="OrthoDB" id="1063785at2759"/>
<evidence type="ECO:0000259" key="3">
    <source>
        <dbReference type="SMART" id="SM00093"/>
    </source>
</evidence>
<organism evidence="4 5">
    <name type="scientific">Acanthamoeba castellanii (strain ATCC 30010 / Neff)</name>
    <dbReference type="NCBI Taxonomy" id="1257118"/>
    <lineage>
        <taxon>Eukaryota</taxon>
        <taxon>Amoebozoa</taxon>
        <taxon>Discosea</taxon>
        <taxon>Longamoebia</taxon>
        <taxon>Centramoebida</taxon>
        <taxon>Acanthamoebidae</taxon>
        <taxon>Acanthamoeba</taxon>
    </lineage>
</organism>